<keyword evidence="3" id="KW-1185">Reference proteome</keyword>
<feature type="compositionally biased region" description="Basic and acidic residues" evidence="1">
    <location>
        <begin position="55"/>
        <end position="67"/>
    </location>
</feature>
<feature type="compositionally biased region" description="Basic residues" evidence="1">
    <location>
        <begin position="1"/>
        <end position="11"/>
    </location>
</feature>
<reference evidence="2 3" key="1">
    <citation type="submission" date="2019-05" db="EMBL/GenBank/DDBJ databases">
        <title>Another draft genome of Portunus trituberculatus and its Hox gene families provides insights of decapod evolution.</title>
        <authorList>
            <person name="Jeong J.-H."/>
            <person name="Song I."/>
            <person name="Kim S."/>
            <person name="Choi T."/>
            <person name="Kim D."/>
            <person name="Ryu S."/>
            <person name="Kim W."/>
        </authorList>
    </citation>
    <scope>NUCLEOTIDE SEQUENCE [LARGE SCALE GENOMIC DNA]</scope>
    <source>
        <tissue evidence="2">Muscle</tissue>
    </source>
</reference>
<dbReference type="Proteomes" id="UP000324222">
    <property type="component" value="Unassembled WGS sequence"/>
</dbReference>
<dbReference type="EMBL" id="VSRR010017055">
    <property type="protein sequence ID" value="MPC59985.1"/>
    <property type="molecule type" value="Genomic_DNA"/>
</dbReference>
<organism evidence="2 3">
    <name type="scientific">Portunus trituberculatus</name>
    <name type="common">Swimming crab</name>
    <name type="synonym">Neptunus trituberculatus</name>
    <dbReference type="NCBI Taxonomy" id="210409"/>
    <lineage>
        <taxon>Eukaryota</taxon>
        <taxon>Metazoa</taxon>
        <taxon>Ecdysozoa</taxon>
        <taxon>Arthropoda</taxon>
        <taxon>Crustacea</taxon>
        <taxon>Multicrustacea</taxon>
        <taxon>Malacostraca</taxon>
        <taxon>Eumalacostraca</taxon>
        <taxon>Eucarida</taxon>
        <taxon>Decapoda</taxon>
        <taxon>Pleocyemata</taxon>
        <taxon>Brachyura</taxon>
        <taxon>Eubrachyura</taxon>
        <taxon>Portunoidea</taxon>
        <taxon>Portunidae</taxon>
        <taxon>Portuninae</taxon>
        <taxon>Portunus</taxon>
    </lineage>
</organism>
<evidence type="ECO:0000313" key="3">
    <source>
        <dbReference type="Proteomes" id="UP000324222"/>
    </source>
</evidence>
<feature type="region of interest" description="Disordered" evidence="1">
    <location>
        <begin position="1"/>
        <end position="72"/>
    </location>
</feature>
<dbReference type="AlphaFoldDB" id="A0A5B7GRM4"/>
<evidence type="ECO:0000313" key="2">
    <source>
        <dbReference type="EMBL" id="MPC59985.1"/>
    </source>
</evidence>
<name>A0A5B7GRM4_PORTR</name>
<evidence type="ECO:0000256" key="1">
    <source>
        <dbReference type="SAM" id="MobiDB-lite"/>
    </source>
</evidence>
<gene>
    <name evidence="2" type="ORF">E2C01_054019</name>
</gene>
<comment type="caution">
    <text evidence="2">The sequence shown here is derived from an EMBL/GenBank/DDBJ whole genome shotgun (WGS) entry which is preliminary data.</text>
</comment>
<protein>
    <submittedName>
        <fullName evidence="2">Uncharacterized protein</fullName>
    </submittedName>
</protein>
<sequence length="113" mass="12254">MSRKRQRHRDSHPHAGIRTLPQEPQPLPSPLIRPTHSHTSQALWDAHGVGSPRLPDARLGPREEQRSEASQSVFGRCMGRTCSLSLLQSSVMPPAAATGVGKSGHAALTCPWP</sequence>
<accession>A0A5B7GRM4</accession>
<proteinExistence type="predicted"/>